<dbReference type="PRINTS" id="PR00032">
    <property type="entry name" value="HTHARAC"/>
</dbReference>
<reference evidence="6" key="1">
    <citation type="submission" date="2022-05" db="EMBL/GenBank/DDBJ databases">
        <title>Schlegelella sp. nov., isolated from mangrove soil.</title>
        <authorList>
            <person name="Liu Y."/>
            <person name="Ge X."/>
            <person name="Liu W."/>
        </authorList>
    </citation>
    <scope>NUCLEOTIDE SEQUENCE</scope>
    <source>
        <strain evidence="6">S2-27</strain>
    </source>
</reference>
<name>A0ABT0YRS6_9BURK</name>
<dbReference type="InterPro" id="IPR003313">
    <property type="entry name" value="AraC-bd"/>
</dbReference>
<evidence type="ECO:0000313" key="7">
    <source>
        <dbReference type="Proteomes" id="UP001165541"/>
    </source>
</evidence>
<dbReference type="Pfam" id="PF02311">
    <property type="entry name" value="AraC_binding"/>
    <property type="match status" value="1"/>
</dbReference>
<dbReference type="SUPFAM" id="SSF46689">
    <property type="entry name" value="Homeodomain-like"/>
    <property type="match status" value="1"/>
</dbReference>
<evidence type="ECO:0000256" key="3">
    <source>
        <dbReference type="ARBA" id="ARBA00023159"/>
    </source>
</evidence>
<evidence type="ECO:0000256" key="1">
    <source>
        <dbReference type="ARBA" id="ARBA00023015"/>
    </source>
</evidence>
<dbReference type="PANTHER" id="PTHR43280:SF32">
    <property type="entry name" value="TRANSCRIPTIONAL REGULATORY PROTEIN"/>
    <property type="match status" value="1"/>
</dbReference>
<accession>A0ABT0YRS6</accession>
<dbReference type="InterPro" id="IPR011051">
    <property type="entry name" value="RmlC_Cupin_sf"/>
</dbReference>
<gene>
    <name evidence="6" type="ORF">M8A51_13555</name>
</gene>
<dbReference type="PANTHER" id="PTHR43280">
    <property type="entry name" value="ARAC-FAMILY TRANSCRIPTIONAL REGULATOR"/>
    <property type="match status" value="1"/>
</dbReference>
<dbReference type="Gene3D" id="1.10.10.60">
    <property type="entry name" value="Homeodomain-like"/>
    <property type="match status" value="1"/>
</dbReference>
<dbReference type="SMART" id="SM00342">
    <property type="entry name" value="HTH_ARAC"/>
    <property type="match status" value="1"/>
</dbReference>
<dbReference type="Pfam" id="PF12833">
    <property type="entry name" value="HTH_18"/>
    <property type="match status" value="1"/>
</dbReference>
<dbReference type="InterPro" id="IPR047264">
    <property type="entry name" value="Cupin_HpaA-like_N"/>
</dbReference>
<dbReference type="InterPro" id="IPR009057">
    <property type="entry name" value="Homeodomain-like_sf"/>
</dbReference>
<dbReference type="CDD" id="cd06999">
    <property type="entry name" value="cupin_HpaA-like_N"/>
    <property type="match status" value="1"/>
</dbReference>
<feature type="domain" description="HTH araC/xylS-type" evidence="5">
    <location>
        <begin position="191"/>
        <end position="289"/>
    </location>
</feature>
<evidence type="ECO:0000256" key="4">
    <source>
        <dbReference type="ARBA" id="ARBA00023163"/>
    </source>
</evidence>
<evidence type="ECO:0000259" key="5">
    <source>
        <dbReference type="PROSITE" id="PS01124"/>
    </source>
</evidence>
<evidence type="ECO:0000313" key="6">
    <source>
        <dbReference type="EMBL" id="MCM5680553.1"/>
    </source>
</evidence>
<keyword evidence="3" id="KW-0010">Activator</keyword>
<organism evidence="6 7">
    <name type="scientific">Caldimonas mangrovi</name>
    <dbReference type="NCBI Taxonomy" id="2944811"/>
    <lineage>
        <taxon>Bacteria</taxon>
        <taxon>Pseudomonadati</taxon>
        <taxon>Pseudomonadota</taxon>
        <taxon>Betaproteobacteria</taxon>
        <taxon>Burkholderiales</taxon>
        <taxon>Sphaerotilaceae</taxon>
        <taxon>Caldimonas</taxon>
    </lineage>
</organism>
<dbReference type="InterPro" id="IPR014710">
    <property type="entry name" value="RmlC-like_jellyroll"/>
</dbReference>
<keyword evidence="4" id="KW-0804">Transcription</keyword>
<dbReference type="Proteomes" id="UP001165541">
    <property type="component" value="Unassembled WGS sequence"/>
</dbReference>
<keyword evidence="1" id="KW-0805">Transcription regulation</keyword>
<dbReference type="PROSITE" id="PS01124">
    <property type="entry name" value="HTH_ARAC_FAMILY_2"/>
    <property type="match status" value="1"/>
</dbReference>
<proteinExistence type="predicted"/>
<comment type="caution">
    <text evidence="6">The sequence shown here is derived from an EMBL/GenBank/DDBJ whole genome shotgun (WGS) entry which is preliminary data.</text>
</comment>
<dbReference type="EMBL" id="JAMKFE010000007">
    <property type="protein sequence ID" value="MCM5680553.1"/>
    <property type="molecule type" value="Genomic_DNA"/>
</dbReference>
<protein>
    <submittedName>
        <fullName evidence="6">Helix-turn-helix domain-containing protein</fullName>
    </submittedName>
</protein>
<dbReference type="InterPro" id="IPR018060">
    <property type="entry name" value="HTH_AraC"/>
</dbReference>
<dbReference type="SUPFAM" id="SSF51182">
    <property type="entry name" value="RmlC-like cupins"/>
    <property type="match status" value="1"/>
</dbReference>
<keyword evidence="7" id="KW-1185">Reference proteome</keyword>
<evidence type="ECO:0000256" key="2">
    <source>
        <dbReference type="ARBA" id="ARBA00023125"/>
    </source>
</evidence>
<sequence length="311" mass="34772">MPSRVPTYALYGEHEQPLIPENLHVESIAERSRLYDWEIAPHRHDLFAQLLCLRSGQGEVVFADGREPFDAPCVIYVPALAEHGFRFARDIDGLVITVVEHRMQALLQAAPELAERLALPRCLRFAAGAPEFMQVERACALLAGEMRGTAPWRMHIVEASLATALVFVARAAATSQHGAEGPSPRSLQHAQRFRALLDRSFREQRSVEFYARELGITPTQLNRVCREVLDTSALGALHARLMLEAKRDLAYTRLSVKEVALTLGFADAAYFTRFFTQRTGMSPSEFRAAARRQMKLGVVGTTSRRTRSTKG</sequence>
<dbReference type="RefSeq" id="WP_251779005.1">
    <property type="nucleotide sequence ID" value="NZ_JAMKFE010000007.1"/>
</dbReference>
<keyword evidence="2" id="KW-0238">DNA-binding</keyword>
<dbReference type="Gene3D" id="2.60.120.10">
    <property type="entry name" value="Jelly Rolls"/>
    <property type="match status" value="1"/>
</dbReference>
<dbReference type="InterPro" id="IPR020449">
    <property type="entry name" value="Tscrpt_reg_AraC-type_HTH"/>
</dbReference>